<keyword evidence="2" id="KW-1185">Reference proteome</keyword>
<gene>
    <name evidence="1" type="ORF">SK069_05930</name>
</gene>
<reference evidence="1 2" key="1">
    <citation type="submission" date="2023-11" db="EMBL/GenBank/DDBJ databases">
        <authorList>
            <person name="Xu M."/>
            <person name="Jiang T."/>
        </authorList>
    </citation>
    <scope>NUCLEOTIDE SEQUENCE [LARGE SCALE GENOMIC DNA]</scope>
    <source>
        <strain evidence="1 2">SD</strain>
    </source>
</reference>
<dbReference type="Proteomes" id="UP001277761">
    <property type="component" value="Unassembled WGS sequence"/>
</dbReference>
<evidence type="ECO:0000313" key="2">
    <source>
        <dbReference type="Proteomes" id="UP001277761"/>
    </source>
</evidence>
<dbReference type="RefSeq" id="WP_319953277.1">
    <property type="nucleotide sequence ID" value="NZ_JAXAVX010000002.1"/>
</dbReference>
<protein>
    <submittedName>
        <fullName evidence="1">Uncharacterized protein</fullName>
    </submittedName>
</protein>
<comment type="caution">
    <text evidence="1">The sequence shown here is derived from an EMBL/GenBank/DDBJ whole genome shotgun (WGS) entry which is preliminary data.</text>
</comment>
<name>A0ABU4VHD8_9ACTN</name>
<sequence length="81" mass="8457">MTTVTRDLLIRAASLGLTVTETTPPMVTGSVSAAGPIVLDRPVPLTRRQDIAVAIEACVSVLRRPSEPAVEEPMTLFGAAA</sequence>
<accession>A0ABU4VHD8</accession>
<proteinExistence type="predicted"/>
<organism evidence="1 2">
    <name type="scientific">Patulibacter brassicae</name>
    <dbReference type="NCBI Taxonomy" id="1705717"/>
    <lineage>
        <taxon>Bacteria</taxon>
        <taxon>Bacillati</taxon>
        <taxon>Actinomycetota</taxon>
        <taxon>Thermoleophilia</taxon>
        <taxon>Solirubrobacterales</taxon>
        <taxon>Patulibacteraceae</taxon>
        <taxon>Patulibacter</taxon>
    </lineage>
</organism>
<evidence type="ECO:0000313" key="1">
    <source>
        <dbReference type="EMBL" id="MDX8151124.1"/>
    </source>
</evidence>
<dbReference type="EMBL" id="JAXAVX010000002">
    <property type="protein sequence ID" value="MDX8151124.1"/>
    <property type="molecule type" value="Genomic_DNA"/>
</dbReference>